<dbReference type="AlphaFoldDB" id="A0A2P5D036"/>
<evidence type="ECO:0000259" key="3">
    <source>
        <dbReference type="Pfam" id="PF04504"/>
    </source>
</evidence>
<name>A0A2P5D036_PARAD</name>
<keyword evidence="5" id="KW-1185">Reference proteome</keyword>
<feature type="compositionally biased region" description="Basic and acidic residues" evidence="2">
    <location>
        <begin position="17"/>
        <end position="27"/>
    </location>
</feature>
<dbReference type="Pfam" id="PF04504">
    <property type="entry name" value="GeBP-like_DBD"/>
    <property type="match status" value="1"/>
</dbReference>
<dbReference type="GO" id="GO:0006355">
    <property type="term" value="P:regulation of DNA-templated transcription"/>
    <property type="evidence" value="ECO:0007669"/>
    <property type="project" value="InterPro"/>
</dbReference>
<evidence type="ECO:0000256" key="1">
    <source>
        <dbReference type="ARBA" id="ARBA00010820"/>
    </source>
</evidence>
<dbReference type="EMBL" id="JXTB01000078">
    <property type="protein sequence ID" value="PON66641.1"/>
    <property type="molecule type" value="Genomic_DNA"/>
</dbReference>
<comment type="caution">
    <text evidence="4">The sequence shown here is derived from an EMBL/GenBank/DDBJ whole genome shotgun (WGS) entry which is preliminary data.</text>
</comment>
<dbReference type="PANTHER" id="PTHR31662">
    <property type="entry name" value="BNAANNG10740D PROTEIN-RELATED"/>
    <property type="match status" value="1"/>
</dbReference>
<evidence type="ECO:0000313" key="5">
    <source>
        <dbReference type="Proteomes" id="UP000237105"/>
    </source>
</evidence>
<comment type="similarity">
    <text evidence="1">Belongs to the GeBP family.</text>
</comment>
<dbReference type="Proteomes" id="UP000237105">
    <property type="component" value="Unassembled WGS sequence"/>
</dbReference>
<reference evidence="5" key="1">
    <citation type="submission" date="2016-06" db="EMBL/GenBank/DDBJ databases">
        <title>Parallel loss of symbiosis genes in relatives of nitrogen-fixing non-legume Parasponia.</title>
        <authorList>
            <person name="Van Velzen R."/>
            <person name="Holmer R."/>
            <person name="Bu F."/>
            <person name="Rutten L."/>
            <person name="Van Zeijl A."/>
            <person name="Liu W."/>
            <person name="Santuari L."/>
            <person name="Cao Q."/>
            <person name="Sharma T."/>
            <person name="Shen D."/>
            <person name="Roswanjaya Y."/>
            <person name="Wardhani T."/>
            <person name="Kalhor M.S."/>
            <person name="Jansen J."/>
            <person name="Van den Hoogen J."/>
            <person name="Gungor B."/>
            <person name="Hartog M."/>
            <person name="Hontelez J."/>
            <person name="Verver J."/>
            <person name="Yang W.-C."/>
            <person name="Schijlen E."/>
            <person name="Repin R."/>
            <person name="Schilthuizen M."/>
            <person name="Schranz E."/>
            <person name="Heidstra R."/>
            <person name="Miyata K."/>
            <person name="Fedorova E."/>
            <person name="Kohlen W."/>
            <person name="Bisseling T."/>
            <person name="Smit S."/>
            <person name="Geurts R."/>
        </authorList>
    </citation>
    <scope>NUCLEOTIDE SEQUENCE [LARGE SCALE GENOMIC DNA]</scope>
    <source>
        <strain evidence="5">cv. WU1-14</strain>
    </source>
</reference>
<organism evidence="4 5">
    <name type="scientific">Parasponia andersonii</name>
    <name type="common">Sponia andersonii</name>
    <dbReference type="NCBI Taxonomy" id="3476"/>
    <lineage>
        <taxon>Eukaryota</taxon>
        <taxon>Viridiplantae</taxon>
        <taxon>Streptophyta</taxon>
        <taxon>Embryophyta</taxon>
        <taxon>Tracheophyta</taxon>
        <taxon>Spermatophyta</taxon>
        <taxon>Magnoliopsida</taxon>
        <taxon>eudicotyledons</taxon>
        <taxon>Gunneridae</taxon>
        <taxon>Pentapetalae</taxon>
        <taxon>rosids</taxon>
        <taxon>fabids</taxon>
        <taxon>Rosales</taxon>
        <taxon>Cannabaceae</taxon>
        <taxon>Parasponia</taxon>
    </lineage>
</organism>
<proteinExistence type="inferred from homology"/>
<dbReference type="OrthoDB" id="10317992at2759"/>
<gene>
    <name evidence="4" type="ORF">PanWU01x14_108830</name>
</gene>
<feature type="domain" description="Glabrous enhancer-binding protein-like DBD" evidence="3">
    <location>
        <begin position="51"/>
        <end position="140"/>
    </location>
</feature>
<dbReference type="InterPro" id="IPR053932">
    <property type="entry name" value="GeBP-like_DBD"/>
</dbReference>
<feature type="region of interest" description="Disordered" evidence="2">
    <location>
        <begin position="1"/>
        <end position="27"/>
    </location>
</feature>
<evidence type="ECO:0000256" key="2">
    <source>
        <dbReference type="SAM" id="MobiDB-lite"/>
    </source>
</evidence>
<dbReference type="STRING" id="3476.A0A2P5D036"/>
<evidence type="ECO:0000313" key="4">
    <source>
        <dbReference type="EMBL" id="PON66641.1"/>
    </source>
</evidence>
<accession>A0A2P5D036</accession>
<protein>
    <recommendedName>
        <fullName evidence="3">Glabrous enhancer-binding protein-like DBD domain-containing protein</fullName>
    </recommendedName>
</protein>
<dbReference type="GO" id="GO:0005634">
    <property type="term" value="C:nucleus"/>
    <property type="evidence" value="ECO:0007669"/>
    <property type="project" value="TreeGrafter"/>
</dbReference>
<dbReference type="PANTHER" id="PTHR31662:SF33">
    <property type="entry name" value="DNA-BINDING STOREKEEPER PROTEIN TRANSCRIPTIONAL REGULATOR-LIKE PROTEIN"/>
    <property type="match status" value="1"/>
</dbReference>
<dbReference type="InterPro" id="IPR007592">
    <property type="entry name" value="GEBP"/>
</dbReference>
<sequence>MDDTDHYNSIVPDSADDYERPSEKKAKLTAEEKMKQVDDAHQLKQASQIILFSQDDQILLLQGLIAFSEKHGKNRNFAEIYDVIKKSLPPNMSMKQLRRQVSRMERKFVDHELKKCDGGSPTFANPHDQKVYELSKIIWGNSTTTSTTTTTTNTTVVHEDHRLQDSDDIDTPLSFVLKDFVTHNGLDLNWVEESKRKHLARMWKKYKIAECNYFHVRAKFQDMMHHVKMQVYNRELARQ</sequence>